<dbReference type="InterPro" id="IPR050834">
    <property type="entry name" value="Glycosyltransf_2"/>
</dbReference>
<evidence type="ECO:0000259" key="1">
    <source>
        <dbReference type="Pfam" id="PF00535"/>
    </source>
</evidence>
<dbReference type="AlphaFoldDB" id="A0P222"/>
<dbReference type="Pfam" id="PF00535">
    <property type="entry name" value="Glycos_transf_2"/>
    <property type="match status" value="1"/>
</dbReference>
<proteinExistence type="predicted"/>
<comment type="caution">
    <text evidence="2">The sequence shown here is derived from an EMBL/GenBank/DDBJ whole genome shotgun (WGS) entry which is preliminary data.</text>
</comment>
<name>A0P222_ROSAI</name>
<sequence>MQPTLSIIIPSHNRVEQLRSLVDRFRKMMTELDAINNVELVVVDDGSTERFFNETFKDVILLRNATCLGAPASRKLGFRRSTGNYVHFHDSDDDISDDWLEGILNRIATTQFDFLFTPRVARTASDVIGKLEEPKALQSLLSLPLSLKNYLSYENCVGPLGAVTFSRRAVAKMSFPSLASCQDWHMYWEALQKDSVLIYEPRIWLVYNRTGLNRISSSTDRKRAGFNGVTKLTCKDQRKRVLVNFYLNLDFDVKRQLNSAPLKRLIHAVLRPVILELARTPTLDKLLFGRSSS</sequence>
<accession>A0P222</accession>
<dbReference type="OrthoDB" id="6383742at2"/>
<protein>
    <recommendedName>
        <fullName evidence="1">Glycosyltransferase 2-like domain-containing protein</fullName>
    </recommendedName>
</protein>
<dbReference type="GeneID" id="68849476"/>
<dbReference type="Gene3D" id="3.90.550.10">
    <property type="entry name" value="Spore Coat Polysaccharide Biosynthesis Protein SpsA, Chain A"/>
    <property type="match status" value="1"/>
</dbReference>
<dbReference type="Proteomes" id="UP000004848">
    <property type="component" value="Unassembled WGS sequence"/>
</dbReference>
<dbReference type="PANTHER" id="PTHR43685">
    <property type="entry name" value="GLYCOSYLTRANSFERASE"/>
    <property type="match status" value="1"/>
</dbReference>
<dbReference type="InterPro" id="IPR001173">
    <property type="entry name" value="Glyco_trans_2-like"/>
</dbReference>
<feature type="domain" description="Glycosyltransferase 2-like" evidence="1">
    <location>
        <begin position="6"/>
        <end position="129"/>
    </location>
</feature>
<evidence type="ECO:0000313" key="3">
    <source>
        <dbReference type="Proteomes" id="UP000004848"/>
    </source>
</evidence>
<dbReference type="PANTHER" id="PTHR43685:SF2">
    <property type="entry name" value="GLYCOSYLTRANSFERASE 2-LIKE DOMAIN-CONTAINING PROTEIN"/>
    <property type="match status" value="1"/>
</dbReference>
<dbReference type="CDD" id="cd00761">
    <property type="entry name" value="Glyco_tranf_GTA_type"/>
    <property type="match status" value="1"/>
</dbReference>
<evidence type="ECO:0000313" key="2">
    <source>
        <dbReference type="EMBL" id="EAV40878.1"/>
    </source>
</evidence>
<dbReference type="eggNOG" id="COG1216">
    <property type="taxonomic scope" value="Bacteria"/>
</dbReference>
<gene>
    <name evidence="2" type="ORF">SIAM614_08294</name>
</gene>
<reference evidence="2 3" key="1">
    <citation type="submission" date="2006-05" db="EMBL/GenBank/DDBJ databases">
        <authorList>
            <person name="King G."/>
            <person name="Ferriera S."/>
            <person name="Johnson J."/>
            <person name="Kravitz S."/>
            <person name="Beeson K."/>
            <person name="Sutton G."/>
            <person name="Rogers Y.-H."/>
            <person name="Friedman R."/>
            <person name="Frazier M."/>
            <person name="Venter J.C."/>
        </authorList>
    </citation>
    <scope>NUCLEOTIDE SEQUENCE [LARGE SCALE GENOMIC DNA]</scope>
    <source>
        <strain evidence="3">ATCC 25650 / DSM 13394 / JCM 20685 / NBRC 16684 / NCIMB 2208 / IAM 12614 / B1</strain>
    </source>
</reference>
<dbReference type="RefSeq" id="WP_006939310.1">
    <property type="nucleotide sequence ID" value="NZ_AAUW01000025.1"/>
</dbReference>
<dbReference type="SUPFAM" id="SSF53448">
    <property type="entry name" value="Nucleotide-diphospho-sugar transferases"/>
    <property type="match status" value="1"/>
</dbReference>
<dbReference type="InterPro" id="IPR029044">
    <property type="entry name" value="Nucleotide-diphossugar_trans"/>
</dbReference>
<dbReference type="EMBL" id="AAUW01000025">
    <property type="protein sequence ID" value="EAV40878.1"/>
    <property type="molecule type" value="Genomic_DNA"/>
</dbReference>
<organism evidence="2 3">
    <name type="scientific">Roseibium aggregatum (strain ATCC 25650 / DSM 13394 / JCM 20685 / NBRC 16684 / NCIMB 2208 / IAM 12614 / B1)</name>
    <name type="common">Stappia aggregata</name>
    <dbReference type="NCBI Taxonomy" id="384765"/>
    <lineage>
        <taxon>Bacteria</taxon>
        <taxon>Pseudomonadati</taxon>
        <taxon>Pseudomonadota</taxon>
        <taxon>Alphaproteobacteria</taxon>
        <taxon>Hyphomicrobiales</taxon>
        <taxon>Stappiaceae</taxon>
        <taxon>Roseibium</taxon>
    </lineage>
</organism>